<accession>W4HGX7</accession>
<keyword evidence="2" id="KW-0812">Transmembrane</keyword>
<keyword evidence="7" id="KW-1185">Reference proteome</keyword>
<evidence type="ECO:0000259" key="5">
    <source>
        <dbReference type="Pfam" id="PF04357"/>
    </source>
</evidence>
<evidence type="ECO:0000256" key="2">
    <source>
        <dbReference type="ARBA" id="ARBA00022692"/>
    </source>
</evidence>
<dbReference type="EMBL" id="AQQW01000009">
    <property type="protein sequence ID" value="ETW11949.1"/>
    <property type="molecule type" value="Genomic_DNA"/>
</dbReference>
<dbReference type="PATRIC" id="fig|1317118.6.peg.3049"/>
<evidence type="ECO:0000256" key="1">
    <source>
        <dbReference type="ARBA" id="ARBA00004167"/>
    </source>
</evidence>
<organism evidence="6 7">
    <name type="scientific">Roseivivax marinus</name>
    <dbReference type="NCBI Taxonomy" id="1379903"/>
    <lineage>
        <taxon>Bacteria</taxon>
        <taxon>Pseudomonadati</taxon>
        <taxon>Pseudomonadota</taxon>
        <taxon>Alphaproteobacteria</taxon>
        <taxon>Rhodobacterales</taxon>
        <taxon>Roseobacteraceae</taxon>
        <taxon>Roseivivax</taxon>
    </lineage>
</organism>
<dbReference type="eggNOG" id="COG2911">
    <property type="taxonomic scope" value="Bacteria"/>
</dbReference>
<dbReference type="Pfam" id="PF04357">
    <property type="entry name" value="TamB"/>
    <property type="match status" value="1"/>
</dbReference>
<keyword evidence="4" id="KW-0472">Membrane</keyword>
<name>W4HGX7_9RHOB</name>
<gene>
    <name evidence="6" type="ORF">ATO8_14822</name>
</gene>
<proteinExistence type="predicted"/>
<dbReference type="GO" id="GO:0009306">
    <property type="term" value="P:protein secretion"/>
    <property type="evidence" value="ECO:0007669"/>
    <property type="project" value="InterPro"/>
</dbReference>
<keyword evidence="3" id="KW-1133">Transmembrane helix</keyword>
<evidence type="ECO:0000256" key="3">
    <source>
        <dbReference type="ARBA" id="ARBA00022989"/>
    </source>
</evidence>
<comment type="subcellular location">
    <subcellularLocation>
        <location evidence="1">Membrane</location>
        <topology evidence="1">Single-pass membrane protein</topology>
    </subcellularLocation>
</comment>
<protein>
    <recommendedName>
        <fullName evidence="5">Translocation and assembly module TamB C-terminal domain-containing protein</fullName>
    </recommendedName>
</protein>
<evidence type="ECO:0000256" key="4">
    <source>
        <dbReference type="ARBA" id="ARBA00023136"/>
    </source>
</evidence>
<sequence length="1942" mass="198170">MRRIVTVTALGLGVLVPATSSGQQDDRGRLERLIEDNLSAEGMQIDIEGFRGALSSEAQLESLTISDDTGTWLEMRGVVLDWNRTALLRGRVSVNALTADEIVLNRLPGPNNNAPVEVPDAAAEPFSLPELPVSLQIGEISAERVELGSTVIGQPVEFRLEGSASLAGGEGEAALNIERTDGTEGTVSLEGSYSNESNELALSLLVDEAPGGIVASLAGIPGEPALNLSVDGQGPLTDFTADLALATDGEDRLAGQVEIAETDGGARGFNVAIDGDIRPLLTPENREFFGPNLSLDVVGQRFPSGALQVDTLDLQSDAITLTGDLILSEDQWPVRFSLQGNMQGPDGGRVALPIPGQETLLDRAEIDVAYDSESGNGWTADIEVAGLDREGLTAESFTLTGDGTLVRGGGETQGGASGAIEIGAEGLEFSDEDVAQAVGRTLSGVLNFDWTEGQPLAITGIDLDGAGVAAEGAVEISGLTDDLNIVIAPDLRIAAEDISRFSGVAGRDLAGGIDVQAQGTYEPVSGAFDMAVNGDGTGIETGIPEVDGLIAGQIDLAIDAARDETGITLRGLDVQSETLSVTAEGTIADTNSDARFDIAIDDISRVRPELSGPVNLQGTVAQEGDDYTLDVTGNGPGGARIDADVTATVIENVLQAVSGNGDVQVDTLGTFSQIAGRELAGAVSVSGSGSYNLDTGAASADVTGSSNDLAVGIDEVDALFDGQAQFTLDGSRDGDGNISLRALDLTTPRASITANGSLQQDGSQARFDISLSELGQVVEGLSGSAQLSGTASQDGEEWTFDVTGNGPGGVAIDVDGTAEAVGMNLQAIAASGDVSADDLAPYSELAQRELGGSLRLSGEGSYTLDTQFFSADVTGQSTDLAVGIAEVNAILEGQTTYEIDAERNERGIIVDTLDVQSPRLSITGDGVYSAENSRANFDATIDELSDIVEGMSGSATLQGSAQQDGDRLSFDVTGSGPGGANADIEGTATLDQMNVTAVEAQGTLGVDSLSPYSELAGRELGGSASFDGAGSYDLQTQFFTADLTGETRDIVTGIEQADALLEGTTTMDVDAARDENGIAVRTLDIRNPQITVTGEGVYAETGSRAEFDATIAELSEIVPGMTGGATVQGTAEQDGDAVAFDVTGSGPGGAGIDLTGNATLDGTTPTTVAAEGSVAIDNLGAYSPLAGRELAGRARFEGSGEVDLETYYFDADVTGTSTDIITGIEQADTLLAGTVNYDVDATRNDEGIVIDTLRIVAPRASVTANGTYAAQNSDLTFQAQMQNLADVVDGLNGAASIDGQATQTGPETWDLTLDAQGPGGAAADIDGTARVVDLMPERIEGSGTVSVGNLAPYGAVANLNLGGAVTVEGSGAYTLDTGAFEANADGRATNLRTGIAAADQLLGGTTTFGATASRGATGPIVIDRLVVDGSQIDASVDGTYGPNGGSLDYDLRLANLGLFVPELSGPVTATGSADITGQGYQLNTAVTGPGGIDADISGSIAQDFGTANLSADGVLPLGVANPFIEPNILTGNASFSLGVNGPLALSSVSGQVNASGAEFVLPSQGIIVQGIDATVALSGGQANIDLTGGLSTGGTLTVSGPVTLSGGFNGDLAIALNELQVVDPGLYETIVNGQLSLTGPLASTATLAGTIDVGRTEVRVPSGGPSAGSLSFNIDHVNEPADVRATRARAGLLDDGSDEGGDGSGGGGGGVNYGLDLTISAPAQIFVRGRGLDAELGGELQIGGTLQNPVPQGRFDLIRGRLDILGQRITLSEAYVQLLGDFNPFIYVRADTQRDENTISIIIEGPVNDPEVTFQSTPDRPEEEVLALLLFGRDLSEISGLQALRIAAAVNTLAGNGGGGILENLRQSTGLDDIDIQTGADGQTELRVGRYINERAYTDVTVNSAGETEINLNLTVTPNITARGTATSTGNTGVGIYYERDY</sequence>
<dbReference type="InterPro" id="IPR007452">
    <property type="entry name" value="TamB_C"/>
</dbReference>
<dbReference type="GO" id="GO:0005886">
    <property type="term" value="C:plasma membrane"/>
    <property type="evidence" value="ECO:0007669"/>
    <property type="project" value="InterPro"/>
</dbReference>
<reference evidence="6 7" key="1">
    <citation type="journal article" date="2014" name="Antonie Van Leeuwenhoek">
        <title>Roseivivax atlanticus sp. nov., isolated from surface seawater of the Atlantic Ocean.</title>
        <authorList>
            <person name="Li G."/>
            <person name="Lai Q."/>
            <person name="Liu X."/>
            <person name="Sun F."/>
            <person name="Shao Z."/>
        </authorList>
    </citation>
    <scope>NUCLEOTIDE SEQUENCE [LARGE SCALE GENOMIC DNA]</scope>
    <source>
        <strain evidence="6 7">22II-s10s</strain>
    </source>
</reference>
<dbReference type="RefSeq" id="WP_043845519.1">
    <property type="nucleotide sequence ID" value="NZ_AQQW01000009.1"/>
</dbReference>
<dbReference type="Proteomes" id="UP000019063">
    <property type="component" value="Unassembled WGS sequence"/>
</dbReference>
<feature type="domain" description="Translocation and assembly module TamB C-terminal" evidence="5">
    <location>
        <begin position="1587"/>
        <end position="1942"/>
    </location>
</feature>
<dbReference type="STRING" id="1379903.ATO8_14822"/>
<evidence type="ECO:0000313" key="7">
    <source>
        <dbReference type="Proteomes" id="UP000019063"/>
    </source>
</evidence>
<evidence type="ECO:0000313" key="6">
    <source>
        <dbReference type="EMBL" id="ETW11949.1"/>
    </source>
</evidence>
<comment type="caution">
    <text evidence="6">The sequence shown here is derived from an EMBL/GenBank/DDBJ whole genome shotgun (WGS) entry which is preliminary data.</text>
</comment>